<keyword evidence="4" id="KW-1185">Reference proteome</keyword>
<evidence type="ECO:0000259" key="2">
    <source>
        <dbReference type="Pfam" id="PF00149"/>
    </source>
</evidence>
<dbReference type="GO" id="GO:0009245">
    <property type="term" value="P:lipid A biosynthetic process"/>
    <property type="evidence" value="ECO:0007669"/>
    <property type="project" value="TreeGrafter"/>
</dbReference>
<dbReference type="AlphaFoldDB" id="A0A1G9C194"/>
<dbReference type="RefSeq" id="WP_090718433.1">
    <property type="nucleotide sequence ID" value="NZ_CBCSKY010000042.1"/>
</dbReference>
<keyword evidence="1" id="KW-1133">Transmembrane helix</keyword>
<protein>
    <submittedName>
        <fullName evidence="3">Predicted phosphohydrolase, MPP superfamily</fullName>
    </submittedName>
</protein>
<gene>
    <name evidence="3" type="ORF">SAMN05216192_14240</name>
</gene>
<dbReference type="SUPFAM" id="SSF56300">
    <property type="entry name" value="Metallo-dependent phosphatases"/>
    <property type="match status" value="1"/>
</dbReference>
<dbReference type="Proteomes" id="UP000199050">
    <property type="component" value="Unassembled WGS sequence"/>
</dbReference>
<dbReference type="InterPro" id="IPR004843">
    <property type="entry name" value="Calcineurin-like_PHP"/>
</dbReference>
<name>A0A1G9C194_9BACL</name>
<keyword evidence="3" id="KW-0378">Hydrolase</keyword>
<keyword evidence="1" id="KW-0472">Membrane</keyword>
<dbReference type="Gene3D" id="3.60.21.10">
    <property type="match status" value="1"/>
</dbReference>
<keyword evidence="1" id="KW-0812">Transmembrane</keyword>
<sequence length="282" mass="30444">MVAAWIIGAAAALLLGLGIIGTIMVFSAFGRNIIAEEIFLAGLPPEFDGFRILFITDIHRRRLPEDLLAPLAGKVEAVFLGGDITEKGNPLTRLADNMKLVASLAPVYAVHGNHDYKAKTNLADNIIRASGARLLMNENVSIEHQGGKLLLTGVDFPRQGGKKGYAPLPAVPSREAGCFRIILVHDPLWLSGQDSVPADLILAGHTHGGQVVLPFSLQMHADPFYRTYNAGKFTVPRKDGSGAEAKLLISRGFGTAHLPVRWRSPAEIHVLTLRQGKDRGKT</sequence>
<dbReference type="InterPro" id="IPR029052">
    <property type="entry name" value="Metallo-depent_PP-like"/>
</dbReference>
<dbReference type="EMBL" id="FNDX01000042">
    <property type="protein sequence ID" value="SDK45452.1"/>
    <property type="molecule type" value="Genomic_DNA"/>
</dbReference>
<dbReference type="PANTHER" id="PTHR31302">
    <property type="entry name" value="TRANSMEMBRANE PROTEIN WITH METALLOPHOSPHOESTERASE DOMAIN-RELATED"/>
    <property type="match status" value="1"/>
</dbReference>
<proteinExistence type="predicted"/>
<dbReference type="PANTHER" id="PTHR31302:SF32">
    <property type="entry name" value="PHOSPHOESTERASE"/>
    <property type="match status" value="1"/>
</dbReference>
<feature type="domain" description="Calcineurin-like phosphoesterase" evidence="2">
    <location>
        <begin position="50"/>
        <end position="208"/>
    </location>
</feature>
<accession>A0A1G9C194</accession>
<dbReference type="STRING" id="1174501.SAMN05216192_14240"/>
<feature type="transmembrane region" description="Helical" evidence="1">
    <location>
        <begin position="6"/>
        <end position="29"/>
    </location>
</feature>
<evidence type="ECO:0000313" key="3">
    <source>
        <dbReference type="EMBL" id="SDK45452.1"/>
    </source>
</evidence>
<dbReference type="GO" id="GO:0016020">
    <property type="term" value="C:membrane"/>
    <property type="evidence" value="ECO:0007669"/>
    <property type="project" value="GOC"/>
</dbReference>
<evidence type="ECO:0000256" key="1">
    <source>
        <dbReference type="SAM" id="Phobius"/>
    </source>
</evidence>
<reference evidence="4" key="1">
    <citation type="submission" date="2016-10" db="EMBL/GenBank/DDBJ databases">
        <authorList>
            <person name="Varghese N."/>
            <person name="Submissions S."/>
        </authorList>
    </citation>
    <scope>NUCLEOTIDE SEQUENCE [LARGE SCALE GENOMIC DNA]</scope>
    <source>
        <strain evidence="4">CGMCC 1.11012</strain>
    </source>
</reference>
<evidence type="ECO:0000313" key="4">
    <source>
        <dbReference type="Proteomes" id="UP000199050"/>
    </source>
</evidence>
<dbReference type="InterPro" id="IPR051158">
    <property type="entry name" value="Metallophosphoesterase_sf"/>
</dbReference>
<organism evidence="3 4">
    <name type="scientific">Paenibacillus typhae</name>
    <dbReference type="NCBI Taxonomy" id="1174501"/>
    <lineage>
        <taxon>Bacteria</taxon>
        <taxon>Bacillati</taxon>
        <taxon>Bacillota</taxon>
        <taxon>Bacilli</taxon>
        <taxon>Bacillales</taxon>
        <taxon>Paenibacillaceae</taxon>
        <taxon>Paenibacillus</taxon>
    </lineage>
</organism>
<dbReference type="OrthoDB" id="9780884at2"/>
<dbReference type="Pfam" id="PF00149">
    <property type="entry name" value="Metallophos"/>
    <property type="match status" value="1"/>
</dbReference>
<dbReference type="GO" id="GO:0008758">
    <property type="term" value="F:UDP-2,3-diacylglucosamine hydrolase activity"/>
    <property type="evidence" value="ECO:0007669"/>
    <property type="project" value="TreeGrafter"/>
</dbReference>